<accession>A0A6N8FNF9</accession>
<dbReference type="AlphaFoldDB" id="A0A6N8FNF9"/>
<dbReference type="RefSeq" id="WP_155669292.1">
    <property type="nucleotide sequence ID" value="NZ_WOCA01000010.1"/>
</dbReference>
<name>A0A6N8FNF9_9BACI</name>
<proteinExistence type="predicted"/>
<evidence type="ECO:0000313" key="2">
    <source>
        <dbReference type="Proteomes" id="UP000469125"/>
    </source>
</evidence>
<protein>
    <recommendedName>
        <fullName evidence="3">TnsA endonuclease N-terminal domain-containing protein</fullName>
    </recommendedName>
</protein>
<evidence type="ECO:0008006" key="3">
    <source>
        <dbReference type="Google" id="ProtNLM"/>
    </source>
</evidence>
<reference evidence="1 2" key="1">
    <citation type="submission" date="2019-11" db="EMBL/GenBank/DDBJ databases">
        <authorList>
            <person name="Li X."/>
        </authorList>
    </citation>
    <scope>NUCLEOTIDE SEQUENCE [LARGE SCALE GENOMIC DNA]</scope>
    <source>
        <strain evidence="1 2">L9</strain>
    </source>
</reference>
<gene>
    <name evidence="1" type="ORF">GMD78_13150</name>
</gene>
<comment type="caution">
    <text evidence="1">The sequence shown here is derived from an EMBL/GenBank/DDBJ whole genome shotgun (WGS) entry which is preliminary data.</text>
</comment>
<organism evidence="1 2">
    <name type="scientific">Ornithinibacillus caprae</name>
    <dbReference type="NCBI Taxonomy" id="2678566"/>
    <lineage>
        <taxon>Bacteria</taxon>
        <taxon>Bacillati</taxon>
        <taxon>Bacillota</taxon>
        <taxon>Bacilli</taxon>
        <taxon>Bacillales</taxon>
        <taxon>Bacillaceae</taxon>
        <taxon>Ornithinibacillus</taxon>
    </lineage>
</organism>
<keyword evidence="2" id="KW-1185">Reference proteome</keyword>
<evidence type="ECO:0000313" key="1">
    <source>
        <dbReference type="EMBL" id="MUK89319.1"/>
    </source>
</evidence>
<sequence>MDWLQKKNWFKEDEEFSPKREVNNKKSKFMHHSTGHVYSRKMKRHVGYESLWGECLFYYFLELDPLTVRFYEQPVEIPIRYFNENNILESWIHVPDVLVFRQGFKPHLYQIKIEGYDEKTKDVVINKACEKYSEKRNWDYSLLKTKEGIPDVIISNVFLLTNFLKPRKHYEKYIPEIINKMKYVEQITVIELAKSFSAKADFRFVLPIVYHLIGIGRLRTNLYETINEKSEVQLGSNLDDVFLLFEKKKVK</sequence>
<dbReference type="Proteomes" id="UP000469125">
    <property type="component" value="Unassembled WGS sequence"/>
</dbReference>
<dbReference type="EMBL" id="WOCA01000010">
    <property type="protein sequence ID" value="MUK89319.1"/>
    <property type="molecule type" value="Genomic_DNA"/>
</dbReference>